<keyword evidence="3" id="KW-1185">Reference proteome</keyword>
<evidence type="ECO:0008006" key="4">
    <source>
        <dbReference type="Google" id="ProtNLM"/>
    </source>
</evidence>
<feature type="region of interest" description="Disordered" evidence="1">
    <location>
        <begin position="188"/>
        <end position="225"/>
    </location>
</feature>
<dbReference type="GO" id="GO:0031932">
    <property type="term" value="C:TORC2 complex"/>
    <property type="evidence" value="ECO:0007669"/>
    <property type="project" value="TreeGrafter"/>
</dbReference>
<name>A0A5N6KVH5_9ROSI</name>
<reference evidence="2 3" key="1">
    <citation type="submission" date="2019-06" db="EMBL/GenBank/DDBJ databases">
        <title>A chromosomal-level reference genome of Carpinus fangiana (Coryloideae, Betulaceae).</title>
        <authorList>
            <person name="Yang X."/>
            <person name="Wang Z."/>
            <person name="Zhang L."/>
            <person name="Hao G."/>
            <person name="Liu J."/>
            <person name="Yang Y."/>
        </authorList>
    </citation>
    <scope>NUCLEOTIDE SEQUENCE [LARGE SCALE GENOMIC DNA]</scope>
    <source>
        <strain evidence="2">Cfa_2016G</strain>
        <tissue evidence="2">Leaf</tissue>
    </source>
</reference>
<feature type="compositionally biased region" description="Low complexity" evidence="1">
    <location>
        <begin position="766"/>
        <end position="780"/>
    </location>
</feature>
<feature type="compositionally biased region" description="Pro residues" evidence="1">
    <location>
        <begin position="626"/>
        <end position="636"/>
    </location>
</feature>
<proteinExistence type="predicted"/>
<feature type="compositionally biased region" description="Polar residues" evidence="1">
    <location>
        <begin position="51"/>
        <end position="66"/>
    </location>
</feature>
<feature type="region of interest" description="Disordered" evidence="1">
    <location>
        <begin position="766"/>
        <end position="794"/>
    </location>
</feature>
<feature type="compositionally biased region" description="Low complexity" evidence="1">
    <location>
        <begin position="19"/>
        <end position="50"/>
    </location>
</feature>
<feature type="region of interest" description="Disordered" evidence="1">
    <location>
        <begin position="284"/>
        <end position="390"/>
    </location>
</feature>
<comment type="caution">
    <text evidence="2">The sequence shown here is derived from an EMBL/GenBank/DDBJ whole genome shotgun (WGS) entry which is preliminary data.</text>
</comment>
<accession>A0A5N6KVH5</accession>
<feature type="compositionally biased region" description="Polar residues" evidence="1">
    <location>
        <begin position="668"/>
        <end position="691"/>
    </location>
</feature>
<gene>
    <name evidence="2" type="ORF">FH972_023377</name>
</gene>
<feature type="compositionally biased region" description="Low complexity" evidence="1">
    <location>
        <begin position="700"/>
        <end position="711"/>
    </location>
</feature>
<dbReference type="Pfam" id="PF08539">
    <property type="entry name" value="HbrB"/>
    <property type="match status" value="1"/>
</dbReference>
<dbReference type="OrthoDB" id="2290221at2759"/>
<feature type="compositionally biased region" description="Basic and acidic residues" evidence="1">
    <location>
        <begin position="213"/>
        <end position="225"/>
    </location>
</feature>
<dbReference type="AlphaFoldDB" id="A0A5N6KVH5"/>
<feature type="compositionally biased region" description="Polar residues" evidence="1">
    <location>
        <begin position="160"/>
        <end position="176"/>
    </location>
</feature>
<sequence length="844" mass="89802">MYGNNTPPKGQLGRSHQRTSSYPQRPSSISSESSASSQVTTVSSTRPSPYIHQNAQASASTTSIPSSGRGPHLRPPRSELPLRQSSPLAMAPIQSDRTRPRHPQGFFEPSLPTTSHNNLSQLDTSRIAARAAVQHQNDRNRSQTIPDPTPLNRRKPSGPSPINTGQSSAGSSRTNSLVDDKLAATTAANAAYPRSPNFSPVLQQGERVNSPAFKDEPKQSKEKSRMKLFHKPKAIHTSRTADRPVLPSPKGAIYAAAASTRANQSTTSLADSLMSSASSLYSSANASTSTLVPLDKSHTGEKEKTRHHFLSRQKHKEHHLPLSSASSNSRPTDPAAPQPLYSFTPSSPGIASKSISGLDLRHGGRALREKKKEEKAAAHSFVPPVGSASSLTDAAHPGHGFDWTGSSANLPGASSGANMEIGLSAQSLGGFGLQGMGIDDAWPLLKARLLNIFEGEDLRTPIEDFNRLVTAHLQRCIARRAPQTIVDDLRELLHTGFSSLDMTLRGVPDERLVLHLVDMWAFVFGTILPFMQAVFLPLDLEFRGRGPLLSPRDASEFWAAVVSKPLNTPTTPTVAPSFSFNSSSPLEIRTLVLSTFRDVIILPRHEGLLTTFSRLSLDSINAPPLPPLSPLPPPSSYRPGTAGSSSAGLDPAAASFNSQGSTLLETASSLGARSRATSNTSAGSFHSLNSTRPRHGTIGSAGASSLPSLSSSRGVHAVHDAGLPLDSAKVTQTAARMLQCISVLAGLKTARLSDSRDGSVAGSVPLAPASVSSASTSSGSFEQQRKRAATLESEDRELVARRKMERLAKELKLNWLGRGRTGRNRRGFVGSKVRPGGLGIKIGA</sequence>
<evidence type="ECO:0000313" key="2">
    <source>
        <dbReference type="EMBL" id="KAB8346333.1"/>
    </source>
</evidence>
<dbReference type="PANTHER" id="PTHR32428:SF2">
    <property type="entry name" value="TARGET OF RAPAMYCIN COMPLEX 2 SUBUNIT BIT61-RELATED"/>
    <property type="match status" value="1"/>
</dbReference>
<feature type="compositionally biased region" description="Basic and acidic residues" evidence="1">
    <location>
        <begin position="359"/>
        <end position="377"/>
    </location>
</feature>
<dbReference type="InterPro" id="IPR013745">
    <property type="entry name" value="Bit61/PRR5"/>
</dbReference>
<feature type="compositionally biased region" description="Basic and acidic residues" evidence="1">
    <location>
        <begin position="295"/>
        <end position="304"/>
    </location>
</feature>
<feature type="region of interest" description="Disordered" evidence="1">
    <location>
        <begin position="131"/>
        <end position="176"/>
    </location>
</feature>
<protein>
    <recommendedName>
        <fullName evidence="4">HbrB-like protein</fullName>
    </recommendedName>
</protein>
<feature type="region of interest" description="Disordered" evidence="1">
    <location>
        <begin position="626"/>
        <end position="652"/>
    </location>
</feature>
<organism evidence="2 3">
    <name type="scientific">Carpinus fangiana</name>
    <dbReference type="NCBI Taxonomy" id="176857"/>
    <lineage>
        <taxon>Eukaryota</taxon>
        <taxon>Viridiplantae</taxon>
        <taxon>Streptophyta</taxon>
        <taxon>Embryophyta</taxon>
        <taxon>Tracheophyta</taxon>
        <taxon>Spermatophyta</taxon>
        <taxon>Magnoliopsida</taxon>
        <taxon>eudicotyledons</taxon>
        <taxon>Gunneridae</taxon>
        <taxon>Pentapetalae</taxon>
        <taxon>rosids</taxon>
        <taxon>fabids</taxon>
        <taxon>Fagales</taxon>
        <taxon>Betulaceae</taxon>
        <taxon>Carpinus</taxon>
    </lineage>
</organism>
<feature type="compositionally biased region" description="Basic residues" evidence="1">
    <location>
        <begin position="305"/>
        <end position="318"/>
    </location>
</feature>
<evidence type="ECO:0000313" key="3">
    <source>
        <dbReference type="Proteomes" id="UP000327013"/>
    </source>
</evidence>
<evidence type="ECO:0000256" key="1">
    <source>
        <dbReference type="SAM" id="MobiDB-lite"/>
    </source>
</evidence>
<dbReference type="EMBL" id="VIBQ01000013">
    <property type="protein sequence ID" value="KAB8346333.1"/>
    <property type="molecule type" value="Genomic_DNA"/>
</dbReference>
<feature type="region of interest" description="Disordered" evidence="1">
    <location>
        <begin position="1"/>
        <end position="118"/>
    </location>
</feature>
<dbReference type="Proteomes" id="UP000327013">
    <property type="component" value="Unassembled WGS sequence"/>
</dbReference>
<feature type="region of interest" description="Disordered" evidence="1">
    <location>
        <begin position="668"/>
        <end position="711"/>
    </location>
</feature>
<feature type="compositionally biased region" description="Polar residues" evidence="1">
    <location>
        <begin position="341"/>
        <end position="355"/>
    </location>
</feature>
<dbReference type="GO" id="GO:0038203">
    <property type="term" value="P:TORC2 signaling"/>
    <property type="evidence" value="ECO:0007669"/>
    <property type="project" value="TreeGrafter"/>
</dbReference>
<dbReference type="PANTHER" id="PTHR32428">
    <property type="entry name" value="TARGET OF RAPAMYCIN COMPLEX 2 SUBUNIT BIT61-RELATED"/>
    <property type="match status" value="1"/>
</dbReference>